<dbReference type="OrthoDB" id="5293996at2"/>
<evidence type="ECO:0000313" key="6">
    <source>
        <dbReference type="EMBL" id="TKS56453.1"/>
    </source>
</evidence>
<proteinExistence type="inferred from homology"/>
<evidence type="ECO:0000256" key="1">
    <source>
        <dbReference type="ARBA" id="ARBA00001917"/>
    </source>
</evidence>
<keyword evidence="2" id="KW-0285">Flavoprotein</keyword>
<keyword evidence="7" id="KW-1185">Reference proteome</keyword>
<keyword evidence="3" id="KW-0288">FMN</keyword>
<reference evidence="6 7" key="1">
    <citation type="submission" date="2019-04" db="EMBL/GenBank/DDBJ databases">
        <title>Psychroflexus halotolerans sp. nov., isolated from a marine solar saltern.</title>
        <authorList>
            <person name="Feng X."/>
        </authorList>
    </citation>
    <scope>NUCLEOTIDE SEQUENCE [LARGE SCALE GENOMIC DNA]</scope>
    <source>
        <strain evidence="6 7">WDS2C27</strain>
    </source>
</reference>
<dbReference type="GO" id="GO:0016646">
    <property type="term" value="F:oxidoreductase activity, acting on the CH-NH group of donors, NAD or NADP as acceptor"/>
    <property type="evidence" value="ECO:0007669"/>
    <property type="project" value="UniProtKB-ARBA"/>
</dbReference>
<accession>A0A4U5TQW4</accession>
<evidence type="ECO:0000256" key="2">
    <source>
        <dbReference type="ARBA" id="ARBA00022630"/>
    </source>
</evidence>
<evidence type="ECO:0000256" key="4">
    <source>
        <dbReference type="ARBA" id="ARBA00038054"/>
    </source>
</evidence>
<dbReference type="Pfam" id="PF01613">
    <property type="entry name" value="Flavin_Reduct"/>
    <property type="match status" value="1"/>
</dbReference>
<dbReference type="GO" id="GO:0010181">
    <property type="term" value="F:FMN binding"/>
    <property type="evidence" value="ECO:0007669"/>
    <property type="project" value="InterPro"/>
</dbReference>
<dbReference type="PANTHER" id="PTHR33798:SF5">
    <property type="entry name" value="FLAVIN REDUCTASE LIKE DOMAIN-CONTAINING PROTEIN"/>
    <property type="match status" value="1"/>
</dbReference>
<evidence type="ECO:0000256" key="3">
    <source>
        <dbReference type="ARBA" id="ARBA00022643"/>
    </source>
</evidence>
<dbReference type="Proteomes" id="UP000306552">
    <property type="component" value="Unassembled WGS sequence"/>
</dbReference>
<gene>
    <name evidence="6" type="ORF">FCN74_05255</name>
</gene>
<evidence type="ECO:0000259" key="5">
    <source>
        <dbReference type="Pfam" id="PF01613"/>
    </source>
</evidence>
<name>A0A4U5TQW4_9FLAO</name>
<dbReference type="AlphaFoldDB" id="A0A4U5TQW4"/>
<dbReference type="Gene3D" id="2.30.110.10">
    <property type="entry name" value="Electron Transport, Fmn-binding Protein, Chain A"/>
    <property type="match status" value="1"/>
</dbReference>
<comment type="caution">
    <text evidence="6">The sequence shown here is derived from an EMBL/GenBank/DDBJ whole genome shotgun (WGS) entry which is preliminary data.</text>
</comment>
<sequence length="210" mass="23516">MRHLTSDDIQSLPSRFRAQFINSITGVKSANLIGSVSARGNTNLAIFSSVVHLGSNPALLGFLLRPTTVERHTFNNIKETSAFTINQVQTHFIDKAHQTSAKYNHNISEFEAVGLEEEFLSDCKAPFVKSAPLKIACRYKNEYVIEENGCRLIIGEVTDVFYQKQIQSKDGFLDLTQTDTAGILGSDAYVKIDLLHRYEYAQPDQVLKTK</sequence>
<dbReference type="EMBL" id="SWMU01000002">
    <property type="protein sequence ID" value="TKS56453.1"/>
    <property type="molecule type" value="Genomic_DNA"/>
</dbReference>
<comment type="similarity">
    <text evidence="4">Belongs to the flavoredoxin family.</text>
</comment>
<protein>
    <submittedName>
        <fullName evidence="6">Flavin oxidoreductase</fullName>
    </submittedName>
</protein>
<evidence type="ECO:0000313" key="7">
    <source>
        <dbReference type="Proteomes" id="UP000306552"/>
    </source>
</evidence>
<comment type="cofactor">
    <cofactor evidence="1">
        <name>FMN</name>
        <dbReference type="ChEBI" id="CHEBI:58210"/>
    </cofactor>
</comment>
<organism evidence="6 7">
    <name type="scientific">Mesohalobacter halotolerans</name>
    <dbReference type="NCBI Taxonomy" id="1883405"/>
    <lineage>
        <taxon>Bacteria</taxon>
        <taxon>Pseudomonadati</taxon>
        <taxon>Bacteroidota</taxon>
        <taxon>Flavobacteriia</taxon>
        <taxon>Flavobacteriales</taxon>
        <taxon>Flavobacteriaceae</taxon>
        <taxon>Mesohalobacter</taxon>
    </lineage>
</organism>
<dbReference type="PANTHER" id="PTHR33798">
    <property type="entry name" value="FLAVOPROTEIN OXYGENASE"/>
    <property type="match status" value="1"/>
</dbReference>
<dbReference type="RefSeq" id="WP_138931555.1">
    <property type="nucleotide sequence ID" value="NZ_SWMU01000002.1"/>
</dbReference>
<feature type="domain" description="Flavin reductase like" evidence="5">
    <location>
        <begin position="33"/>
        <end position="165"/>
    </location>
</feature>
<dbReference type="InterPro" id="IPR002563">
    <property type="entry name" value="Flavin_Rdtase-like_dom"/>
</dbReference>
<dbReference type="InterPro" id="IPR012349">
    <property type="entry name" value="Split_barrel_FMN-bd"/>
</dbReference>
<dbReference type="SUPFAM" id="SSF50475">
    <property type="entry name" value="FMN-binding split barrel"/>
    <property type="match status" value="1"/>
</dbReference>